<dbReference type="InterPro" id="IPR032098">
    <property type="entry name" value="Acyltransf_C"/>
</dbReference>
<dbReference type="GO" id="GO:0005783">
    <property type="term" value="C:endoplasmic reticulum"/>
    <property type="evidence" value="ECO:0007669"/>
    <property type="project" value="TreeGrafter"/>
</dbReference>
<keyword evidence="3" id="KW-0012">Acyltransferase</keyword>
<dbReference type="SMART" id="SM00563">
    <property type="entry name" value="PlsC"/>
    <property type="match status" value="1"/>
</dbReference>
<keyword evidence="4" id="KW-0472">Membrane</keyword>
<sequence>MRLYVALKVVLRLIFVILNNIYCIPTYCVWMLMLLPFRKLYPSLYWKMEGLFFNWLLAMVTMWSWTAGYDLVEVGDDIRICLEDRTLVIVNHQSTSDVPMLMANFNARPGVVPNIMWIMDWIFKLTNFGIVSIVHQDFFILSGKKQRDKGVKELRTHLRECYIPRKRKLMVLFPEGGFLRKRLESSQRYAMKNNLPVLNHVTLPRLGAFHAIFDELTPVQVTKYGSGNENFGSHDDIGALNADKLMWILDVTVGYPEGKPLDLPTIVMGYRRPCKTHLCYRLYPASQVPRDHEGMTKWLFDRWVEKEKMLETFYRTGDFPYESFCPSGKPMAPQVVRQDCLKFFILHVFFIASSYVHYQLIVYLLSLI</sequence>
<reference evidence="6 7" key="1">
    <citation type="submission" date="2024-03" db="EMBL/GenBank/DDBJ databases">
        <title>Adaptation during the transition from Ophiocordyceps entomopathogen to insect associate is accompanied by gene loss and intensified selection.</title>
        <authorList>
            <person name="Ward C.M."/>
            <person name="Onetto C.A."/>
            <person name="Borneman A.R."/>
        </authorList>
    </citation>
    <scope>NUCLEOTIDE SEQUENCE [LARGE SCALE GENOMIC DNA]</scope>
    <source>
        <strain evidence="6">AWRI1</strain>
        <tissue evidence="6">Single Adult Female</tissue>
    </source>
</reference>
<dbReference type="AlphaFoldDB" id="A0AAN9TSQ8"/>
<dbReference type="InterPro" id="IPR002123">
    <property type="entry name" value="Plipid/glycerol_acylTrfase"/>
</dbReference>
<evidence type="ECO:0000256" key="1">
    <source>
        <dbReference type="ARBA" id="ARBA00008655"/>
    </source>
</evidence>
<dbReference type="Pfam" id="PF16076">
    <property type="entry name" value="Acyltransf_C"/>
    <property type="match status" value="1"/>
</dbReference>
<evidence type="ECO:0000256" key="4">
    <source>
        <dbReference type="SAM" id="Phobius"/>
    </source>
</evidence>
<name>A0AAN9TSQ8_9HEMI</name>
<proteinExistence type="inferred from homology"/>
<evidence type="ECO:0000313" key="7">
    <source>
        <dbReference type="Proteomes" id="UP001367676"/>
    </source>
</evidence>
<feature type="transmembrane region" description="Helical" evidence="4">
    <location>
        <begin position="9"/>
        <end position="32"/>
    </location>
</feature>
<comment type="caution">
    <text evidence="6">The sequence shown here is derived from an EMBL/GenBank/DDBJ whole genome shotgun (WGS) entry which is preliminary data.</text>
</comment>
<feature type="transmembrane region" description="Helical" evidence="4">
    <location>
        <begin position="343"/>
        <end position="365"/>
    </location>
</feature>
<dbReference type="SUPFAM" id="SSF69593">
    <property type="entry name" value="Glycerol-3-phosphate (1)-acyltransferase"/>
    <property type="match status" value="1"/>
</dbReference>
<accession>A0AAN9TSQ8</accession>
<evidence type="ECO:0000256" key="3">
    <source>
        <dbReference type="ARBA" id="ARBA00023315"/>
    </source>
</evidence>
<keyword evidence="4" id="KW-0812">Transmembrane</keyword>
<feature type="transmembrane region" description="Helical" evidence="4">
    <location>
        <begin position="52"/>
        <end position="72"/>
    </location>
</feature>
<dbReference type="Pfam" id="PF01553">
    <property type="entry name" value="Acyltransferase"/>
    <property type="match status" value="1"/>
</dbReference>
<dbReference type="Proteomes" id="UP001367676">
    <property type="component" value="Unassembled WGS sequence"/>
</dbReference>
<keyword evidence="2" id="KW-0808">Transferase</keyword>
<comment type="similarity">
    <text evidence="1">Belongs to the 1-acyl-sn-glycerol-3-phosphate acyltransferase family.</text>
</comment>
<evidence type="ECO:0000256" key="2">
    <source>
        <dbReference type="ARBA" id="ARBA00022679"/>
    </source>
</evidence>
<evidence type="ECO:0000259" key="5">
    <source>
        <dbReference type="SMART" id="SM00563"/>
    </source>
</evidence>
<organism evidence="6 7">
    <name type="scientific">Parthenolecanium corni</name>
    <dbReference type="NCBI Taxonomy" id="536013"/>
    <lineage>
        <taxon>Eukaryota</taxon>
        <taxon>Metazoa</taxon>
        <taxon>Ecdysozoa</taxon>
        <taxon>Arthropoda</taxon>
        <taxon>Hexapoda</taxon>
        <taxon>Insecta</taxon>
        <taxon>Pterygota</taxon>
        <taxon>Neoptera</taxon>
        <taxon>Paraneoptera</taxon>
        <taxon>Hemiptera</taxon>
        <taxon>Sternorrhyncha</taxon>
        <taxon>Coccoidea</taxon>
        <taxon>Coccidae</taxon>
        <taxon>Parthenolecanium</taxon>
    </lineage>
</organism>
<dbReference type="GO" id="GO:0036149">
    <property type="term" value="P:phosphatidylinositol acyl-chain remodeling"/>
    <property type="evidence" value="ECO:0007669"/>
    <property type="project" value="TreeGrafter"/>
</dbReference>
<keyword evidence="4" id="KW-1133">Transmembrane helix</keyword>
<dbReference type="PANTHER" id="PTHR10983">
    <property type="entry name" value="1-ACYLGLYCEROL-3-PHOSPHATE ACYLTRANSFERASE-RELATED"/>
    <property type="match status" value="1"/>
</dbReference>
<feature type="domain" description="Phospholipid/glycerol acyltransferase" evidence="5">
    <location>
        <begin position="86"/>
        <end position="210"/>
    </location>
</feature>
<keyword evidence="7" id="KW-1185">Reference proteome</keyword>
<protein>
    <recommendedName>
        <fullName evidence="5">Phospholipid/glycerol acyltransferase domain-containing protein</fullName>
    </recommendedName>
</protein>
<gene>
    <name evidence="6" type="ORF">V9T40_003206</name>
</gene>
<evidence type="ECO:0000313" key="6">
    <source>
        <dbReference type="EMBL" id="KAK7603207.1"/>
    </source>
</evidence>
<dbReference type="CDD" id="cd07990">
    <property type="entry name" value="LPLAT_LCLAT1-like"/>
    <property type="match status" value="1"/>
</dbReference>
<dbReference type="EMBL" id="JBBCAQ010000006">
    <property type="protein sequence ID" value="KAK7603207.1"/>
    <property type="molecule type" value="Genomic_DNA"/>
</dbReference>
<dbReference type="GO" id="GO:0016746">
    <property type="term" value="F:acyltransferase activity"/>
    <property type="evidence" value="ECO:0007669"/>
    <property type="project" value="UniProtKB-KW"/>
</dbReference>
<dbReference type="PANTHER" id="PTHR10983:SF2">
    <property type="entry name" value="ACYL-COA:LYSOPHOSPHATIDYLGLYCEROL ACYLTRANSFERASE 1"/>
    <property type="match status" value="1"/>
</dbReference>